<protein>
    <submittedName>
        <fullName evidence="2">Uncharacterized protein</fullName>
    </submittedName>
</protein>
<dbReference type="EMBL" id="QXFW01005038">
    <property type="protein sequence ID" value="KAE8963370.1"/>
    <property type="molecule type" value="Genomic_DNA"/>
</dbReference>
<proteinExistence type="predicted"/>
<accession>A0A6A3H228</accession>
<sequence length="79" mass="8998">MVKRDRHHVLDVGFRCGLGKKRRRRASAHDETVDDEEGDEGEEGEEVDGDGGQQGVQWEEIRQVTTWQAVRKTWAFGAC</sequence>
<evidence type="ECO:0000313" key="3">
    <source>
        <dbReference type="Proteomes" id="UP000460718"/>
    </source>
</evidence>
<feature type="compositionally biased region" description="Acidic residues" evidence="1">
    <location>
        <begin position="32"/>
        <end position="49"/>
    </location>
</feature>
<feature type="region of interest" description="Disordered" evidence="1">
    <location>
        <begin position="20"/>
        <end position="57"/>
    </location>
</feature>
<comment type="caution">
    <text evidence="2">The sequence shown here is derived from an EMBL/GenBank/DDBJ whole genome shotgun (WGS) entry which is preliminary data.</text>
</comment>
<name>A0A6A3H228_9STRA</name>
<organism evidence="2 3">
    <name type="scientific">Phytophthora fragariae</name>
    <dbReference type="NCBI Taxonomy" id="53985"/>
    <lineage>
        <taxon>Eukaryota</taxon>
        <taxon>Sar</taxon>
        <taxon>Stramenopiles</taxon>
        <taxon>Oomycota</taxon>
        <taxon>Peronosporomycetes</taxon>
        <taxon>Peronosporales</taxon>
        <taxon>Peronosporaceae</taxon>
        <taxon>Phytophthora</taxon>
    </lineage>
</organism>
<evidence type="ECO:0000256" key="1">
    <source>
        <dbReference type="SAM" id="MobiDB-lite"/>
    </source>
</evidence>
<evidence type="ECO:0000313" key="2">
    <source>
        <dbReference type="EMBL" id="KAE8963370.1"/>
    </source>
</evidence>
<dbReference type="AlphaFoldDB" id="A0A6A3H228"/>
<reference evidence="2 3" key="1">
    <citation type="submission" date="2018-09" db="EMBL/GenBank/DDBJ databases">
        <title>Genomic investigation of the strawberry pathogen Phytophthora fragariae indicates pathogenicity is determined by transcriptional variation in three key races.</title>
        <authorList>
            <person name="Adams T.M."/>
            <person name="Armitage A.D."/>
            <person name="Sobczyk M.K."/>
            <person name="Bates H.J."/>
            <person name="Dunwell J.M."/>
            <person name="Nellist C.F."/>
            <person name="Harrison R.J."/>
        </authorList>
    </citation>
    <scope>NUCLEOTIDE SEQUENCE [LARGE SCALE GENOMIC DNA]</scope>
    <source>
        <strain evidence="2 3">SCRP245</strain>
    </source>
</reference>
<gene>
    <name evidence="2" type="ORF">PF011_g29061</name>
</gene>
<dbReference type="Proteomes" id="UP000460718">
    <property type="component" value="Unassembled WGS sequence"/>
</dbReference>